<evidence type="ECO:0000256" key="1">
    <source>
        <dbReference type="SAM" id="MobiDB-lite"/>
    </source>
</evidence>
<name>A0ABS4SX90_9PROT</name>
<gene>
    <name evidence="2" type="ORF">J2851_007002</name>
</gene>
<keyword evidence="3" id="KW-1185">Reference proteome</keyword>
<reference evidence="2 3" key="1">
    <citation type="submission" date="2021-03" db="EMBL/GenBank/DDBJ databases">
        <title>Genomic Encyclopedia of Type Strains, Phase III (KMG-III): the genomes of soil and plant-associated and newly described type strains.</title>
        <authorList>
            <person name="Whitman W."/>
        </authorList>
    </citation>
    <scope>NUCLEOTIDE SEQUENCE [LARGE SCALE GENOMIC DNA]</scope>
    <source>
        <strain evidence="2 3">IMMIB AFH-6</strain>
    </source>
</reference>
<dbReference type="EMBL" id="JAGINP010000044">
    <property type="protein sequence ID" value="MBP2297183.1"/>
    <property type="molecule type" value="Genomic_DNA"/>
</dbReference>
<accession>A0ABS4SX90</accession>
<dbReference type="Proteomes" id="UP000781958">
    <property type="component" value="Unassembled WGS sequence"/>
</dbReference>
<feature type="compositionally biased region" description="Basic and acidic residues" evidence="1">
    <location>
        <begin position="1"/>
        <end position="24"/>
    </location>
</feature>
<feature type="compositionally biased region" description="Low complexity" evidence="1">
    <location>
        <begin position="26"/>
        <end position="37"/>
    </location>
</feature>
<comment type="caution">
    <text evidence="2">The sequence shown here is derived from an EMBL/GenBank/DDBJ whole genome shotgun (WGS) entry which is preliminary data.</text>
</comment>
<organism evidence="2 3">
    <name type="scientific">Azospirillum rugosum</name>
    <dbReference type="NCBI Taxonomy" id="416170"/>
    <lineage>
        <taxon>Bacteria</taxon>
        <taxon>Pseudomonadati</taxon>
        <taxon>Pseudomonadota</taxon>
        <taxon>Alphaproteobacteria</taxon>
        <taxon>Rhodospirillales</taxon>
        <taxon>Azospirillaceae</taxon>
        <taxon>Azospirillum</taxon>
    </lineage>
</organism>
<evidence type="ECO:0000313" key="3">
    <source>
        <dbReference type="Proteomes" id="UP000781958"/>
    </source>
</evidence>
<feature type="compositionally biased region" description="Basic and acidic residues" evidence="1">
    <location>
        <begin position="38"/>
        <end position="47"/>
    </location>
</feature>
<sequence length="55" mass="5868">MPDDENRSDRPETAKPDDSTDKNNLKGNPDAAAAANRKAADGDRVEKTPNPGHPV</sequence>
<dbReference type="RefSeq" id="WP_209773694.1">
    <property type="nucleotide sequence ID" value="NZ_JAGINP010000044.1"/>
</dbReference>
<protein>
    <submittedName>
        <fullName evidence="2">Uncharacterized protein</fullName>
    </submittedName>
</protein>
<evidence type="ECO:0000313" key="2">
    <source>
        <dbReference type="EMBL" id="MBP2297183.1"/>
    </source>
</evidence>
<proteinExistence type="predicted"/>
<feature type="region of interest" description="Disordered" evidence="1">
    <location>
        <begin position="1"/>
        <end position="55"/>
    </location>
</feature>